<evidence type="ECO:0000313" key="1">
    <source>
        <dbReference type="EMBL" id="WGX74756.1"/>
    </source>
</evidence>
<protein>
    <submittedName>
        <fullName evidence="1">DUF4177 domain-containing protein</fullName>
    </submittedName>
</protein>
<sequence>MKKFEYQVLTLEGLDIEDELNKYGQKGWELVAIDQRGRQYLKREINI</sequence>
<evidence type="ECO:0000313" key="2">
    <source>
        <dbReference type="Proteomes" id="UP001239169"/>
    </source>
</evidence>
<keyword evidence="2" id="KW-1185">Reference proteome</keyword>
<accession>A0ABY8QZP6</accession>
<proteinExistence type="predicted"/>
<dbReference type="Pfam" id="PF13783">
    <property type="entry name" value="DUF4177"/>
    <property type="match status" value="1"/>
</dbReference>
<dbReference type="Proteomes" id="UP001239169">
    <property type="component" value="Chromosome"/>
</dbReference>
<gene>
    <name evidence="1" type="ORF">QJS64_11400</name>
</gene>
<dbReference type="EMBL" id="CP124685">
    <property type="protein sequence ID" value="WGX74756.1"/>
    <property type="molecule type" value="Genomic_DNA"/>
</dbReference>
<organism evidence="1 2">
    <name type="scientific">Paraclostridium bifermentans</name>
    <name type="common">Clostridium bifermentans</name>
    <dbReference type="NCBI Taxonomy" id="1490"/>
    <lineage>
        <taxon>Bacteria</taxon>
        <taxon>Bacillati</taxon>
        <taxon>Bacillota</taxon>
        <taxon>Clostridia</taxon>
        <taxon>Peptostreptococcales</taxon>
        <taxon>Peptostreptococcaceae</taxon>
        <taxon>Paraclostridium</taxon>
    </lineage>
</organism>
<name>A0ABY8QZP6_PARBF</name>
<dbReference type="InterPro" id="IPR025234">
    <property type="entry name" value="YjzH-like"/>
</dbReference>
<reference evidence="1 2" key="1">
    <citation type="submission" date="2023-04" db="EMBL/GenBank/DDBJ databases">
        <title>Bacteria Genome Submission.</title>
        <authorList>
            <person name="Isaac P."/>
        </authorList>
    </citation>
    <scope>NUCLEOTIDE SEQUENCE [LARGE SCALE GENOMIC DNA]</scope>
    <source>
        <strain evidence="1 2">SampleS7P1</strain>
    </source>
</reference>